<evidence type="ECO:0000256" key="8">
    <source>
        <dbReference type="ARBA" id="ARBA00023316"/>
    </source>
</evidence>
<dbReference type="GO" id="GO:0071555">
    <property type="term" value="P:cell wall organization"/>
    <property type="evidence" value="ECO:0007669"/>
    <property type="project" value="UniProtKB-UniRule"/>
</dbReference>
<dbReference type="InterPro" id="IPR050979">
    <property type="entry name" value="LD-transpeptidase"/>
</dbReference>
<keyword evidence="5" id="KW-0378">Hydrolase</keyword>
<dbReference type="Pfam" id="PF03734">
    <property type="entry name" value="YkuD"/>
    <property type="match status" value="1"/>
</dbReference>
<keyword evidence="7 9" id="KW-0573">Peptidoglycan synthesis</keyword>
<feature type="active site" description="Nucleophile" evidence="9">
    <location>
        <position position="207"/>
    </location>
</feature>
<keyword evidence="8 9" id="KW-0961">Cell wall biogenesis/degradation</keyword>
<name>A0A2C9D7J6_9HYPH</name>
<dbReference type="UniPathway" id="UPA00219"/>
<evidence type="ECO:0000313" key="12">
    <source>
        <dbReference type="Proteomes" id="UP000223606"/>
    </source>
</evidence>
<dbReference type="GO" id="GO:0005576">
    <property type="term" value="C:extracellular region"/>
    <property type="evidence" value="ECO:0007669"/>
    <property type="project" value="TreeGrafter"/>
</dbReference>
<dbReference type="GO" id="GO:0018104">
    <property type="term" value="P:peptidoglycan-protein cross-linking"/>
    <property type="evidence" value="ECO:0007669"/>
    <property type="project" value="TreeGrafter"/>
</dbReference>
<keyword evidence="12" id="KW-1185">Reference proteome</keyword>
<evidence type="ECO:0000256" key="1">
    <source>
        <dbReference type="ARBA" id="ARBA00004752"/>
    </source>
</evidence>
<accession>A0A2C9D7J6</accession>
<dbReference type="EC" id="2.-.-.-" evidence="11"/>
<evidence type="ECO:0000256" key="5">
    <source>
        <dbReference type="ARBA" id="ARBA00022801"/>
    </source>
</evidence>
<dbReference type="FunFam" id="2.40.440.10:FF:000002">
    <property type="entry name" value="L,D-transpeptidase ErfK/SrfK"/>
    <property type="match status" value="1"/>
</dbReference>
<evidence type="ECO:0000256" key="9">
    <source>
        <dbReference type="PROSITE-ProRule" id="PRU01373"/>
    </source>
</evidence>
<comment type="pathway">
    <text evidence="1 9">Cell wall biogenesis; peptidoglycan biosynthesis.</text>
</comment>
<dbReference type="CDD" id="cd16913">
    <property type="entry name" value="YkuD_like"/>
    <property type="match status" value="1"/>
</dbReference>
<dbReference type="SUPFAM" id="SSF141523">
    <property type="entry name" value="L,D-transpeptidase catalytic domain-like"/>
    <property type="match status" value="1"/>
</dbReference>
<dbReference type="InterPro" id="IPR005490">
    <property type="entry name" value="LD_TPept_cat_dom"/>
</dbReference>
<dbReference type="GO" id="GO:0008360">
    <property type="term" value="P:regulation of cell shape"/>
    <property type="evidence" value="ECO:0007669"/>
    <property type="project" value="UniProtKB-UniRule"/>
</dbReference>
<dbReference type="EMBL" id="LT960614">
    <property type="protein sequence ID" value="SON56304.1"/>
    <property type="molecule type" value="Genomic_DNA"/>
</dbReference>
<comment type="similarity">
    <text evidence="2">Belongs to the YkuD family.</text>
</comment>
<dbReference type="AlphaFoldDB" id="A0A2C9D7J6"/>
<dbReference type="Gene3D" id="2.40.440.10">
    <property type="entry name" value="L,D-transpeptidase catalytic domain-like"/>
    <property type="match status" value="1"/>
</dbReference>
<dbReference type="GO" id="GO:0071972">
    <property type="term" value="F:peptidoglycan L,D-transpeptidase activity"/>
    <property type="evidence" value="ECO:0007669"/>
    <property type="project" value="TreeGrafter"/>
</dbReference>
<evidence type="ECO:0000256" key="2">
    <source>
        <dbReference type="ARBA" id="ARBA00005992"/>
    </source>
</evidence>
<dbReference type="InterPro" id="IPR038063">
    <property type="entry name" value="Transpep_catalytic_dom"/>
</dbReference>
<organism evidence="11 12">
    <name type="scientific">Hartmannibacter diazotrophicus</name>
    <dbReference type="NCBI Taxonomy" id="1482074"/>
    <lineage>
        <taxon>Bacteria</taxon>
        <taxon>Pseudomonadati</taxon>
        <taxon>Pseudomonadota</taxon>
        <taxon>Alphaproteobacteria</taxon>
        <taxon>Hyphomicrobiales</taxon>
        <taxon>Pleomorphomonadaceae</taxon>
        <taxon>Hartmannibacter</taxon>
    </lineage>
</organism>
<gene>
    <name evidence="11" type="primary">ybiS</name>
    <name evidence="11" type="ORF">HDIA_2763</name>
</gene>
<keyword evidence="4 11" id="KW-0808">Transferase</keyword>
<dbReference type="PROSITE" id="PS52029">
    <property type="entry name" value="LD_TPASE"/>
    <property type="match status" value="1"/>
</dbReference>
<dbReference type="KEGG" id="hdi:HDIA_2763"/>
<evidence type="ECO:0000256" key="7">
    <source>
        <dbReference type="ARBA" id="ARBA00022984"/>
    </source>
</evidence>
<evidence type="ECO:0000313" key="11">
    <source>
        <dbReference type="EMBL" id="SON56304.1"/>
    </source>
</evidence>
<keyword evidence="6 9" id="KW-0133">Cell shape</keyword>
<sequence length="252" mass="28281">MLFHDNEPDTSTETTASSRMTRRFLLGAVPLALAGCADSSMLQPRLRDPRADRRYLSMYAPVTDDRFPLPGIDLKQIDPKYWRQEVYYSAPYPVGTIVVDPANKFLYLTERDGKAIRYGVGVGREGFGWSGKAVIKRKQAWPTWTPPAEMVARDPRARPFAKGQPPGPENALGARALYLYQGDRDTLYRLHGTAEPWSIGHSMSSGCIRLINQDIIDLYNRVPIGTEVVVLDSSDSRFSSLSNLSNFNFSLF</sequence>
<reference evidence="12" key="1">
    <citation type="submission" date="2017-09" db="EMBL/GenBank/DDBJ databases">
        <title>Genome sequence of Nannocystis excedens DSM 71.</title>
        <authorList>
            <person name="Blom J."/>
        </authorList>
    </citation>
    <scope>NUCLEOTIDE SEQUENCE [LARGE SCALE GENOMIC DNA]</scope>
    <source>
        <strain evidence="12">type strain: E19</strain>
    </source>
</reference>
<dbReference type="GO" id="GO:0016757">
    <property type="term" value="F:glycosyltransferase activity"/>
    <property type="evidence" value="ECO:0007669"/>
    <property type="project" value="UniProtKB-KW"/>
</dbReference>
<feature type="domain" description="L,D-TPase catalytic" evidence="10">
    <location>
        <begin position="95"/>
        <end position="231"/>
    </location>
</feature>
<feature type="active site" description="Proton donor/acceptor" evidence="9">
    <location>
        <position position="191"/>
    </location>
</feature>
<dbReference type="Proteomes" id="UP000223606">
    <property type="component" value="Chromosome 1"/>
</dbReference>
<evidence type="ECO:0000256" key="6">
    <source>
        <dbReference type="ARBA" id="ARBA00022960"/>
    </source>
</evidence>
<dbReference type="PANTHER" id="PTHR30582:SF24">
    <property type="entry name" value="L,D-TRANSPEPTIDASE ERFK_SRFK-RELATED"/>
    <property type="match status" value="1"/>
</dbReference>
<evidence type="ECO:0000256" key="4">
    <source>
        <dbReference type="ARBA" id="ARBA00022679"/>
    </source>
</evidence>
<evidence type="ECO:0000259" key="10">
    <source>
        <dbReference type="PROSITE" id="PS52029"/>
    </source>
</evidence>
<dbReference type="PANTHER" id="PTHR30582">
    <property type="entry name" value="L,D-TRANSPEPTIDASE"/>
    <property type="match status" value="1"/>
</dbReference>
<evidence type="ECO:0000256" key="3">
    <source>
        <dbReference type="ARBA" id="ARBA00022676"/>
    </source>
</evidence>
<keyword evidence="3" id="KW-0328">Glycosyltransferase</keyword>
<protein>
    <submittedName>
        <fullName evidence="11">Putative L,D-transpeptidase YbiS</fullName>
        <ecNumber evidence="11">2.-.-.-</ecNumber>
    </submittedName>
</protein>
<proteinExistence type="inferred from homology"/>